<sequence length="261" mass="29215">MLVRSLLFNALLYPYMIVSMIVCSPAMLLPRGCVVGLAKFWCRTAMALHRVTTGVRHVYTGRENIPQGALLVASKHQSMWETIALMAQFGDAVFVLKRELMWIPLFGWWIRRLDMIPVDRGKGSAALAKMTEATRKTLAQGRQVLIFPEGTRREPGAEPAYKIGIARLYADLGVPCLPVALDSGLVWQRRRMVQRKGTIHVDFLEPIAPGLPMREFFHLLQDRIEARCDERLLEAGQEGVEGLPAAARARIALLKAQAKAD</sequence>
<evidence type="ECO:0000256" key="2">
    <source>
        <dbReference type="ARBA" id="ARBA00022679"/>
    </source>
</evidence>
<keyword evidence="4" id="KW-0472">Membrane</keyword>
<dbReference type="SUPFAM" id="SSF69593">
    <property type="entry name" value="Glycerol-3-phosphate (1)-acyltransferase"/>
    <property type="match status" value="1"/>
</dbReference>
<dbReference type="GO" id="GO:0003841">
    <property type="term" value="F:1-acylglycerol-3-phosphate O-acyltransferase activity"/>
    <property type="evidence" value="ECO:0007669"/>
    <property type="project" value="TreeGrafter"/>
</dbReference>
<evidence type="ECO:0000313" key="6">
    <source>
        <dbReference type="EMBL" id="SON57893.1"/>
    </source>
</evidence>
<dbReference type="InterPro" id="IPR002123">
    <property type="entry name" value="Plipid/glycerol_acylTrfase"/>
</dbReference>
<organism evidence="6 7">
    <name type="scientific">Hartmannibacter diazotrophicus</name>
    <dbReference type="NCBI Taxonomy" id="1482074"/>
    <lineage>
        <taxon>Bacteria</taxon>
        <taxon>Pseudomonadati</taxon>
        <taxon>Pseudomonadota</taxon>
        <taxon>Alphaproteobacteria</taxon>
        <taxon>Hyphomicrobiales</taxon>
        <taxon>Pleomorphomonadaceae</taxon>
        <taxon>Hartmannibacter</taxon>
    </lineage>
</organism>
<dbReference type="SMART" id="SM00563">
    <property type="entry name" value="PlsC"/>
    <property type="match status" value="1"/>
</dbReference>
<evidence type="ECO:0000256" key="3">
    <source>
        <dbReference type="ARBA" id="ARBA00023315"/>
    </source>
</evidence>
<keyword evidence="7" id="KW-1185">Reference proteome</keyword>
<dbReference type="Pfam" id="PF01553">
    <property type="entry name" value="Acyltransferase"/>
    <property type="match status" value="1"/>
</dbReference>
<comment type="pathway">
    <text evidence="1">Lipid metabolism.</text>
</comment>
<keyword evidence="4" id="KW-0812">Transmembrane</keyword>
<dbReference type="GO" id="GO:0006654">
    <property type="term" value="P:phosphatidic acid biosynthetic process"/>
    <property type="evidence" value="ECO:0007669"/>
    <property type="project" value="TreeGrafter"/>
</dbReference>
<feature type="domain" description="Phospholipid/glycerol acyltransferase" evidence="5">
    <location>
        <begin position="70"/>
        <end position="184"/>
    </location>
</feature>
<gene>
    <name evidence="6" type="primary">plsC_2</name>
    <name evidence="6" type="ORF">HDIA_4352</name>
</gene>
<dbReference type="OrthoDB" id="5290997at2"/>
<proteinExistence type="predicted"/>
<dbReference type="CDD" id="cd07989">
    <property type="entry name" value="LPLAT_AGPAT-like"/>
    <property type="match status" value="1"/>
</dbReference>
<evidence type="ECO:0000313" key="7">
    <source>
        <dbReference type="Proteomes" id="UP000223606"/>
    </source>
</evidence>
<dbReference type="Proteomes" id="UP000223606">
    <property type="component" value="Chromosome 1"/>
</dbReference>
<accession>A0A2C9DCC7</accession>
<dbReference type="RefSeq" id="WP_099558086.1">
    <property type="nucleotide sequence ID" value="NZ_LT960614.1"/>
</dbReference>
<dbReference type="KEGG" id="hdi:HDIA_4352"/>
<dbReference type="EMBL" id="LT960614">
    <property type="protein sequence ID" value="SON57893.1"/>
    <property type="molecule type" value="Genomic_DNA"/>
</dbReference>
<evidence type="ECO:0000256" key="4">
    <source>
        <dbReference type="SAM" id="Phobius"/>
    </source>
</evidence>
<dbReference type="PANTHER" id="PTHR10434">
    <property type="entry name" value="1-ACYL-SN-GLYCEROL-3-PHOSPHATE ACYLTRANSFERASE"/>
    <property type="match status" value="1"/>
</dbReference>
<dbReference type="PANTHER" id="PTHR10434:SF40">
    <property type="entry name" value="1-ACYL-SN-GLYCEROL-3-PHOSPHATE ACYLTRANSFERASE"/>
    <property type="match status" value="1"/>
</dbReference>
<dbReference type="AlphaFoldDB" id="A0A2C9DCC7"/>
<reference evidence="7" key="1">
    <citation type="submission" date="2017-09" db="EMBL/GenBank/DDBJ databases">
        <title>Genome sequence of Nannocystis excedens DSM 71.</title>
        <authorList>
            <person name="Blom J."/>
        </authorList>
    </citation>
    <scope>NUCLEOTIDE SEQUENCE [LARGE SCALE GENOMIC DNA]</scope>
    <source>
        <strain evidence="7">type strain: E19</strain>
    </source>
</reference>
<keyword evidence="4" id="KW-1133">Transmembrane helix</keyword>
<feature type="transmembrane region" description="Helical" evidence="4">
    <location>
        <begin position="12"/>
        <end position="29"/>
    </location>
</feature>
<dbReference type="EC" id="2.3.1.-" evidence="6"/>
<protein>
    <submittedName>
        <fullName evidence="6">1-acyl-sn-glycerol-3-phosphate acyltransferase</fullName>
        <ecNumber evidence="6">2.3.1.-</ecNumber>
    </submittedName>
</protein>
<keyword evidence="2 6" id="KW-0808">Transferase</keyword>
<evidence type="ECO:0000256" key="1">
    <source>
        <dbReference type="ARBA" id="ARBA00005189"/>
    </source>
</evidence>
<keyword evidence="3 6" id="KW-0012">Acyltransferase</keyword>
<evidence type="ECO:0000259" key="5">
    <source>
        <dbReference type="SMART" id="SM00563"/>
    </source>
</evidence>
<name>A0A2C9DCC7_9HYPH</name>